<sequence length="84" mass="8963">MPAKKTQATAIKTMEAKIATLEEEILGVKSTLTAMERNQATLIAMFEKSLGKSLMTEEESVVDKGGSVKGVGEGWGRKSENSSS</sequence>
<organism evidence="3 4">
    <name type="scientific">Trifolium medium</name>
    <dbReference type="NCBI Taxonomy" id="97028"/>
    <lineage>
        <taxon>Eukaryota</taxon>
        <taxon>Viridiplantae</taxon>
        <taxon>Streptophyta</taxon>
        <taxon>Embryophyta</taxon>
        <taxon>Tracheophyta</taxon>
        <taxon>Spermatophyta</taxon>
        <taxon>Magnoliopsida</taxon>
        <taxon>eudicotyledons</taxon>
        <taxon>Gunneridae</taxon>
        <taxon>Pentapetalae</taxon>
        <taxon>rosids</taxon>
        <taxon>fabids</taxon>
        <taxon>Fabales</taxon>
        <taxon>Fabaceae</taxon>
        <taxon>Papilionoideae</taxon>
        <taxon>50 kb inversion clade</taxon>
        <taxon>NPAAA clade</taxon>
        <taxon>Hologalegina</taxon>
        <taxon>IRL clade</taxon>
        <taxon>Trifolieae</taxon>
        <taxon>Trifolium</taxon>
    </lineage>
</organism>
<keyword evidence="1" id="KW-0175">Coiled coil</keyword>
<reference evidence="3 4" key="1">
    <citation type="journal article" date="2018" name="Front. Plant Sci.">
        <title>Red Clover (Trifolium pratense) and Zigzag Clover (T. medium) - A Picture of Genomic Similarities and Differences.</title>
        <authorList>
            <person name="Dluhosova J."/>
            <person name="Istvanek J."/>
            <person name="Nedelnik J."/>
            <person name="Repkova J."/>
        </authorList>
    </citation>
    <scope>NUCLEOTIDE SEQUENCE [LARGE SCALE GENOMIC DNA]</scope>
    <source>
        <strain evidence="4">cv. 10/8</strain>
        <tissue evidence="3">Leaf</tissue>
    </source>
</reference>
<evidence type="ECO:0000256" key="1">
    <source>
        <dbReference type="SAM" id="Coils"/>
    </source>
</evidence>
<name>A0A392RWC3_9FABA</name>
<dbReference type="AlphaFoldDB" id="A0A392RWC3"/>
<protein>
    <submittedName>
        <fullName evidence="3">Uncharacterized protein</fullName>
    </submittedName>
</protein>
<evidence type="ECO:0000256" key="2">
    <source>
        <dbReference type="SAM" id="MobiDB-lite"/>
    </source>
</evidence>
<dbReference type="Proteomes" id="UP000265520">
    <property type="component" value="Unassembled WGS sequence"/>
</dbReference>
<keyword evidence="4" id="KW-1185">Reference proteome</keyword>
<accession>A0A392RWC3</accession>
<dbReference type="EMBL" id="LXQA010279938">
    <property type="protein sequence ID" value="MCI40462.1"/>
    <property type="molecule type" value="Genomic_DNA"/>
</dbReference>
<feature type="compositionally biased region" description="Basic and acidic residues" evidence="2">
    <location>
        <begin position="75"/>
        <end position="84"/>
    </location>
</feature>
<comment type="caution">
    <text evidence="3">The sequence shown here is derived from an EMBL/GenBank/DDBJ whole genome shotgun (WGS) entry which is preliminary data.</text>
</comment>
<feature type="region of interest" description="Disordered" evidence="2">
    <location>
        <begin position="57"/>
        <end position="84"/>
    </location>
</feature>
<proteinExistence type="predicted"/>
<evidence type="ECO:0000313" key="3">
    <source>
        <dbReference type="EMBL" id="MCI40462.1"/>
    </source>
</evidence>
<feature type="non-terminal residue" evidence="3">
    <location>
        <position position="84"/>
    </location>
</feature>
<feature type="coiled-coil region" evidence="1">
    <location>
        <begin position="4"/>
        <end position="38"/>
    </location>
</feature>
<evidence type="ECO:0000313" key="4">
    <source>
        <dbReference type="Proteomes" id="UP000265520"/>
    </source>
</evidence>